<evidence type="ECO:0000256" key="1">
    <source>
        <dbReference type="SAM" id="SignalP"/>
    </source>
</evidence>
<dbReference type="Proteomes" id="UP000297729">
    <property type="component" value="Unassembled WGS sequence"/>
</dbReference>
<evidence type="ECO:0000313" key="3">
    <source>
        <dbReference type="Proteomes" id="UP000297729"/>
    </source>
</evidence>
<dbReference type="Pfam" id="PF09912">
    <property type="entry name" value="DUF2141"/>
    <property type="match status" value="1"/>
</dbReference>
<keyword evidence="1" id="KW-0732">Signal</keyword>
<dbReference type="AlphaFoldDB" id="A0A4Y9S0K5"/>
<gene>
    <name evidence="2" type="ORF">E4L98_29030</name>
</gene>
<accession>A0A4Y9S0K5</accession>
<organism evidence="2 3">
    <name type="scientific">Duganella callida</name>
    <dbReference type="NCBI Taxonomy" id="2561932"/>
    <lineage>
        <taxon>Bacteria</taxon>
        <taxon>Pseudomonadati</taxon>
        <taxon>Pseudomonadota</taxon>
        <taxon>Betaproteobacteria</taxon>
        <taxon>Burkholderiales</taxon>
        <taxon>Oxalobacteraceae</taxon>
        <taxon>Telluria group</taxon>
        <taxon>Duganella</taxon>
    </lineage>
</organism>
<sequence>MTFAALCAAFISTAAGAAELTIAVDGVASNDGQIMVAVYDSADGFPARPVRAASAPARSGAMRLKIADLPAGDYAFAIYHDANGNNRLDRNAVGMPTEDFAFSNNALGERGAPRFEDARVTLPAEGAVASVNLR</sequence>
<evidence type="ECO:0000313" key="2">
    <source>
        <dbReference type="EMBL" id="TFW13469.1"/>
    </source>
</evidence>
<dbReference type="InterPro" id="IPR018673">
    <property type="entry name" value="DUF2141"/>
</dbReference>
<dbReference type="OrthoDB" id="9788332at2"/>
<feature type="signal peptide" evidence="1">
    <location>
        <begin position="1"/>
        <end position="17"/>
    </location>
</feature>
<reference evidence="2 3" key="1">
    <citation type="submission" date="2019-03" db="EMBL/GenBank/DDBJ databases">
        <title>Draft Genome Sequence of Duganella callidus sp. nov., a Novel Duganella Species Isolated from Cultivated Soil.</title>
        <authorList>
            <person name="Raths R."/>
            <person name="Peta V."/>
            <person name="Bucking H."/>
        </authorList>
    </citation>
    <scope>NUCLEOTIDE SEQUENCE [LARGE SCALE GENOMIC DNA]</scope>
    <source>
        <strain evidence="2 3">DN04</strain>
    </source>
</reference>
<comment type="caution">
    <text evidence="2">The sequence shown here is derived from an EMBL/GenBank/DDBJ whole genome shotgun (WGS) entry which is preliminary data.</text>
</comment>
<keyword evidence="3" id="KW-1185">Reference proteome</keyword>
<protein>
    <submittedName>
        <fullName evidence="2">DUF2141 domain-containing protein</fullName>
    </submittedName>
</protein>
<dbReference type="EMBL" id="SPVG01000275">
    <property type="protein sequence ID" value="TFW13469.1"/>
    <property type="molecule type" value="Genomic_DNA"/>
</dbReference>
<proteinExistence type="predicted"/>
<feature type="chain" id="PRO_5021353636" evidence="1">
    <location>
        <begin position="18"/>
        <end position="134"/>
    </location>
</feature>
<name>A0A4Y9S0K5_9BURK</name>